<comment type="caution">
    <text evidence="1">The sequence shown here is derived from an EMBL/GenBank/DDBJ whole genome shotgun (WGS) entry which is preliminary data.</text>
</comment>
<protein>
    <submittedName>
        <fullName evidence="1">Uncharacterized protein</fullName>
    </submittedName>
</protein>
<name>A0ACB1ANC1_MELEN</name>
<organism evidence="1 2">
    <name type="scientific">Meloidogyne enterolobii</name>
    <name type="common">Root-knot nematode worm</name>
    <name type="synonym">Meloidogyne mayaguensis</name>
    <dbReference type="NCBI Taxonomy" id="390850"/>
    <lineage>
        <taxon>Eukaryota</taxon>
        <taxon>Metazoa</taxon>
        <taxon>Ecdysozoa</taxon>
        <taxon>Nematoda</taxon>
        <taxon>Chromadorea</taxon>
        <taxon>Rhabditida</taxon>
        <taxon>Tylenchina</taxon>
        <taxon>Tylenchomorpha</taxon>
        <taxon>Tylenchoidea</taxon>
        <taxon>Meloidogynidae</taxon>
        <taxon>Meloidogyninae</taxon>
        <taxon>Meloidogyne</taxon>
    </lineage>
</organism>
<proteinExistence type="predicted"/>
<dbReference type="EMBL" id="CAVMJV010000098">
    <property type="protein sequence ID" value="CAK5095751.1"/>
    <property type="molecule type" value="Genomic_DNA"/>
</dbReference>
<evidence type="ECO:0000313" key="2">
    <source>
        <dbReference type="Proteomes" id="UP001497535"/>
    </source>
</evidence>
<evidence type="ECO:0000313" key="1">
    <source>
        <dbReference type="EMBL" id="CAK5095751.1"/>
    </source>
</evidence>
<accession>A0ACB1ANC1</accession>
<dbReference type="Proteomes" id="UP001497535">
    <property type="component" value="Unassembled WGS sequence"/>
</dbReference>
<keyword evidence="2" id="KW-1185">Reference proteome</keyword>
<gene>
    <name evidence="1" type="ORF">MENTE1834_LOCUS40981</name>
</gene>
<reference evidence="1" key="1">
    <citation type="submission" date="2023-11" db="EMBL/GenBank/DDBJ databases">
        <authorList>
            <person name="Poullet M."/>
        </authorList>
    </citation>
    <scope>NUCLEOTIDE SEQUENCE</scope>
    <source>
        <strain evidence="1">E1834</strain>
    </source>
</reference>
<sequence>MPEECRKRISETNKIILIEKEEEEIKENKENNDYWNDLINERNVTLKNNGNCGYLRIYILIVFICLNFLIFKF</sequence>